<feature type="region of interest" description="Disordered" evidence="8">
    <location>
        <begin position="185"/>
        <end position="207"/>
    </location>
</feature>
<keyword evidence="12" id="KW-1185">Reference proteome</keyword>
<reference evidence="11 12" key="1">
    <citation type="submission" date="2020-06" db="EMBL/GenBank/DDBJ databases">
        <authorList>
            <person name="Li R."/>
            <person name="Bekaert M."/>
        </authorList>
    </citation>
    <scope>NUCLEOTIDE SEQUENCE [LARGE SCALE GENOMIC DNA]</scope>
    <source>
        <strain evidence="12">wild</strain>
    </source>
</reference>
<organism evidence="11 12">
    <name type="scientific">Mytilus coruscus</name>
    <name type="common">Sea mussel</name>
    <dbReference type="NCBI Taxonomy" id="42192"/>
    <lineage>
        <taxon>Eukaryota</taxon>
        <taxon>Metazoa</taxon>
        <taxon>Spiralia</taxon>
        <taxon>Lophotrochozoa</taxon>
        <taxon>Mollusca</taxon>
        <taxon>Bivalvia</taxon>
        <taxon>Autobranchia</taxon>
        <taxon>Pteriomorphia</taxon>
        <taxon>Mytilida</taxon>
        <taxon>Mytiloidea</taxon>
        <taxon>Mytilidae</taxon>
        <taxon>Mytilinae</taxon>
        <taxon>Mytilus</taxon>
    </lineage>
</organism>
<evidence type="ECO:0000313" key="11">
    <source>
        <dbReference type="EMBL" id="CAC5396884.1"/>
    </source>
</evidence>
<feature type="domain" description="O-methyltransferase C-terminal" evidence="9">
    <location>
        <begin position="261"/>
        <end position="423"/>
    </location>
</feature>
<evidence type="ECO:0000259" key="10">
    <source>
        <dbReference type="Pfam" id="PF08100"/>
    </source>
</evidence>
<dbReference type="InterPro" id="IPR029063">
    <property type="entry name" value="SAM-dependent_MTases_sf"/>
</dbReference>
<dbReference type="CDD" id="cd02440">
    <property type="entry name" value="AdoMet_MTases"/>
    <property type="match status" value="1"/>
</dbReference>
<evidence type="ECO:0000256" key="4">
    <source>
        <dbReference type="ARBA" id="ARBA00037645"/>
    </source>
</evidence>
<name>A0A6J8CP69_MYTCO</name>
<feature type="compositionally biased region" description="Polar residues" evidence="8">
    <location>
        <begin position="185"/>
        <end position="195"/>
    </location>
</feature>
<dbReference type="GO" id="GO:0046983">
    <property type="term" value="F:protein dimerization activity"/>
    <property type="evidence" value="ECO:0007669"/>
    <property type="project" value="InterPro"/>
</dbReference>
<dbReference type="InterPro" id="IPR036388">
    <property type="entry name" value="WH-like_DNA-bd_sf"/>
</dbReference>
<dbReference type="Pfam" id="PF00891">
    <property type="entry name" value="Methyltransf_2"/>
    <property type="match status" value="1"/>
</dbReference>
<dbReference type="InterPro" id="IPR001077">
    <property type="entry name" value="COMT_C"/>
</dbReference>
<dbReference type="PANTHER" id="PTHR43712">
    <property type="entry name" value="PUTATIVE (AFU_ORTHOLOGUE AFUA_4G14580)-RELATED"/>
    <property type="match status" value="1"/>
</dbReference>
<sequence>MTDIQMYGTELRSDPLADEILQIVNGATKYKIMVQCIEAGFFDAIESVGEPASLELLSKKFGYDLEILDRLMNTLVSYRLIIVEQNKKGSNTYKNSASTSKYLTRSKKPTMIGLIVMNDKMCGPLTENLPELLKNGLPKFDINRNIAAMKNGMNKNGVNLTDLKNEKNITEMKMKTIKIEDKISPTCSPTKTNVLKSNKMPPMPNGMNMNKMPPMPNSMMAMKMSMMSPSMMSSMMPKPNNMDNPPCDMLSKFIMSTDAFSCSCASAVVRAFDLSPHREAVDLGGGSGRISIELSNAYTNMKVTMFDLPPVVQLAQKMFPHNSDGTLQYKAGDFFEDDIPSGDLYILGHVLHGWDELRVDQLLNKIFAKLPPGGSLLVLEKVLSDDKSSPELCTTNDLILALMSKGKERNASEYQKLFAKHGFTNVQFRYIDGFNYCDAILVKKPF</sequence>
<evidence type="ECO:0000256" key="2">
    <source>
        <dbReference type="ARBA" id="ARBA00022679"/>
    </source>
</evidence>
<dbReference type="Gene3D" id="1.10.10.10">
    <property type="entry name" value="Winged helix-like DNA-binding domain superfamily/Winged helix DNA-binding domain"/>
    <property type="match status" value="1"/>
</dbReference>
<keyword evidence="1 11" id="KW-0489">Methyltransferase</keyword>
<dbReference type="SUPFAM" id="SSF46785">
    <property type="entry name" value="Winged helix' DNA-binding domain"/>
    <property type="match status" value="1"/>
</dbReference>
<accession>A0A6J8CP69</accession>
<dbReference type="Gene3D" id="3.40.50.150">
    <property type="entry name" value="Vaccinia Virus protein VP39"/>
    <property type="match status" value="1"/>
</dbReference>
<feature type="domain" description="O-methyltransferase dimerisation" evidence="10">
    <location>
        <begin position="22"/>
        <end position="104"/>
    </location>
</feature>
<evidence type="ECO:0000256" key="3">
    <source>
        <dbReference type="ARBA" id="ARBA00022691"/>
    </source>
</evidence>
<dbReference type="AlphaFoldDB" id="A0A6J8CP69"/>
<evidence type="ECO:0000256" key="7">
    <source>
        <dbReference type="ARBA" id="ARBA00043054"/>
    </source>
</evidence>
<evidence type="ECO:0000313" key="12">
    <source>
        <dbReference type="Proteomes" id="UP000507470"/>
    </source>
</evidence>
<dbReference type="PROSITE" id="PS51683">
    <property type="entry name" value="SAM_OMT_II"/>
    <property type="match status" value="1"/>
</dbReference>
<dbReference type="OrthoDB" id="1606438at2759"/>
<dbReference type="EMBL" id="CACVKT020005662">
    <property type="protein sequence ID" value="CAC5396884.1"/>
    <property type="molecule type" value="Genomic_DNA"/>
</dbReference>
<dbReference type="Proteomes" id="UP000507470">
    <property type="component" value="Unassembled WGS sequence"/>
</dbReference>
<comment type="function">
    <text evidence="4">Catalyzes the transfer of a methyl group onto N-acetylserotonin, producing melatonin (N-acetyl-5-methoxytryptamine).</text>
</comment>
<keyword evidence="2 11" id="KW-0808">Transferase</keyword>
<proteinExistence type="predicted"/>
<dbReference type="InterPro" id="IPR036390">
    <property type="entry name" value="WH_DNA-bd_sf"/>
</dbReference>
<dbReference type="EC" id="2.1.1.4" evidence="5"/>
<dbReference type="InterPro" id="IPR016461">
    <property type="entry name" value="COMT-like"/>
</dbReference>
<evidence type="ECO:0000256" key="5">
    <source>
        <dbReference type="ARBA" id="ARBA00039116"/>
    </source>
</evidence>
<dbReference type="SUPFAM" id="SSF53335">
    <property type="entry name" value="S-adenosyl-L-methionine-dependent methyltransferases"/>
    <property type="match status" value="1"/>
</dbReference>
<dbReference type="GO" id="GO:0017096">
    <property type="term" value="F:acetylserotonin O-methyltransferase activity"/>
    <property type="evidence" value="ECO:0007669"/>
    <property type="project" value="UniProtKB-EC"/>
</dbReference>
<feature type="compositionally biased region" description="Low complexity" evidence="8">
    <location>
        <begin position="196"/>
        <end position="207"/>
    </location>
</feature>
<dbReference type="InterPro" id="IPR012967">
    <property type="entry name" value="COMT_dimerisation"/>
</dbReference>
<dbReference type="PANTHER" id="PTHR43712:SF2">
    <property type="entry name" value="O-METHYLTRANSFERASE CICE"/>
    <property type="match status" value="1"/>
</dbReference>
<protein>
    <recommendedName>
        <fullName evidence="6">Acetylserotonin O-methyltransferase</fullName>
        <ecNumber evidence="5">2.1.1.4</ecNumber>
    </recommendedName>
    <alternativeName>
        <fullName evidence="7">Hydroxyindole O-methyltransferase</fullName>
    </alternativeName>
</protein>
<evidence type="ECO:0000256" key="8">
    <source>
        <dbReference type="SAM" id="MobiDB-lite"/>
    </source>
</evidence>
<evidence type="ECO:0000259" key="9">
    <source>
        <dbReference type="Pfam" id="PF00891"/>
    </source>
</evidence>
<evidence type="ECO:0000256" key="1">
    <source>
        <dbReference type="ARBA" id="ARBA00022603"/>
    </source>
</evidence>
<evidence type="ECO:0000256" key="6">
    <source>
        <dbReference type="ARBA" id="ARBA00040730"/>
    </source>
</evidence>
<dbReference type="GO" id="GO:0032259">
    <property type="term" value="P:methylation"/>
    <property type="evidence" value="ECO:0007669"/>
    <property type="project" value="UniProtKB-KW"/>
</dbReference>
<keyword evidence="3" id="KW-0949">S-adenosyl-L-methionine</keyword>
<gene>
    <name evidence="11" type="ORF">MCOR_31388</name>
</gene>
<dbReference type="Pfam" id="PF08100">
    <property type="entry name" value="Dimerisation"/>
    <property type="match status" value="1"/>
</dbReference>